<dbReference type="SUPFAM" id="SSF53448">
    <property type="entry name" value="Nucleotide-diphospho-sugar transferases"/>
    <property type="match status" value="1"/>
</dbReference>
<dbReference type="Gene3D" id="3.90.550.10">
    <property type="entry name" value="Spore Coat Polysaccharide Biosynthesis Protein SpsA, Chain A"/>
    <property type="match status" value="1"/>
</dbReference>
<keyword evidence="3" id="KW-0808">Transferase</keyword>
<dbReference type="InterPro" id="IPR001173">
    <property type="entry name" value="Glyco_trans_2-like"/>
</dbReference>
<proteinExistence type="inferred from homology"/>
<comment type="caution">
    <text evidence="5">The sequence shown here is derived from an EMBL/GenBank/DDBJ whole genome shotgun (WGS) entry which is preliminary data.</text>
</comment>
<dbReference type="PANTHER" id="PTHR22916">
    <property type="entry name" value="GLYCOSYLTRANSFERASE"/>
    <property type="match status" value="1"/>
</dbReference>
<organism evidence="5 6">
    <name type="scientific">Siminovitchia acidinfaciens</name>
    <dbReference type="NCBI Taxonomy" id="2321395"/>
    <lineage>
        <taxon>Bacteria</taxon>
        <taxon>Bacillati</taxon>
        <taxon>Bacillota</taxon>
        <taxon>Bacilli</taxon>
        <taxon>Bacillales</taxon>
        <taxon>Bacillaceae</taxon>
        <taxon>Siminovitchia</taxon>
    </lineage>
</organism>
<dbReference type="AlphaFoldDB" id="A0A429XW17"/>
<dbReference type="InterPro" id="IPR029044">
    <property type="entry name" value="Nucleotide-diphossugar_trans"/>
</dbReference>
<dbReference type="Pfam" id="PF00535">
    <property type="entry name" value="Glycos_transf_2"/>
    <property type="match status" value="1"/>
</dbReference>
<reference evidence="5" key="1">
    <citation type="submission" date="2018-12" db="EMBL/GenBank/DDBJ databases">
        <authorList>
            <person name="Sun L."/>
            <person name="Chen Z."/>
        </authorList>
    </citation>
    <scope>NUCLEOTIDE SEQUENCE [LARGE SCALE GENOMIC DNA]</scope>
    <source>
        <strain evidence="5">3-2-2</strain>
    </source>
</reference>
<dbReference type="EMBL" id="QYTV02000008">
    <property type="protein sequence ID" value="RST72554.1"/>
    <property type="molecule type" value="Genomic_DNA"/>
</dbReference>
<dbReference type="GO" id="GO:0016757">
    <property type="term" value="F:glycosyltransferase activity"/>
    <property type="evidence" value="ECO:0007669"/>
    <property type="project" value="UniProtKB-KW"/>
</dbReference>
<keyword evidence="6" id="KW-1185">Reference proteome</keyword>
<dbReference type="CDD" id="cd00761">
    <property type="entry name" value="Glyco_tranf_GTA_type"/>
    <property type="match status" value="1"/>
</dbReference>
<keyword evidence="2" id="KW-0328">Glycosyltransferase</keyword>
<feature type="domain" description="Glycosyltransferase 2-like" evidence="4">
    <location>
        <begin position="6"/>
        <end position="127"/>
    </location>
</feature>
<name>A0A429XW17_9BACI</name>
<evidence type="ECO:0000313" key="5">
    <source>
        <dbReference type="EMBL" id="RST72554.1"/>
    </source>
</evidence>
<protein>
    <submittedName>
        <fullName evidence="5">Glycosyltransferase</fullName>
    </submittedName>
</protein>
<evidence type="ECO:0000313" key="6">
    <source>
        <dbReference type="Proteomes" id="UP000287156"/>
    </source>
</evidence>
<evidence type="ECO:0000259" key="4">
    <source>
        <dbReference type="Pfam" id="PF00535"/>
    </source>
</evidence>
<dbReference type="OrthoDB" id="396512at2"/>
<evidence type="ECO:0000256" key="1">
    <source>
        <dbReference type="ARBA" id="ARBA00006739"/>
    </source>
</evidence>
<evidence type="ECO:0000256" key="3">
    <source>
        <dbReference type="ARBA" id="ARBA00022679"/>
    </source>
</evidence>
<accession>A0A429XW17</accession>
<comment type="similarity">
    <text evidence="1">Belongs to the glycosyltransferase 2 family.</text>
</comment>
<sequence length="348" mass="40974">MLQKVSVIVPIYKVEKYIHRCVDSILKQTYTNLEIILVNDGSPDNCGTIIDEYASNDCRIIVVHKENGGLSDARNVGMEYVTGEYTLFVDSDDWLDRNMIQILMSTSLIYKADIVQSAFYYAYEDYLLFDNRFDKKDDPPIILGNKPLMAELVKNEIVKNFAWGKLYKTEIIRDIPFKKGVLFEDVFWAHLVMHRVNTYVILNEPLCFYLQRSDSIVSTYTPKNLDIIKGLLERHHFIEEFYDHLIDESYKGILNTSLIHYNLLLANRNKINGKKYRYEIEIYIKNNYGRLKKSVINDNFLKKQLFLFSLHPYLNICFLIITRLFRRLHILPRPIRLERVTLRGSGDL</sequence>
<dbReference type="RefSeq" id="WP_126051762.1">
    <property type="nucleotide sequence ID" value="NZ_QYTV02000008.1"/>
</dbReference>
<dbReference type="PANTHER" id="PTHR22916:SF51">
    <property type="entry name" value="GLYCOSYLTRANSFERASE EPSH-RELATED"/>
    <property type="match status" value="1"/>
</dbReference>
<evidence type="ECO:0000256" key="2">
    <source>
        <dbReference type="ARBA" id="ARBA00022676"/>
    </source>
</evidence>
<gene>
    <name evidence="5" type="ORF">D4T97_015985</name>
</gene>
<dbReference type="Proteomes" id="UP000287156">
    <property type="component" value="Unassembled WGS sequence"/>
</dbReference>